<reference evidence="1 2" key="1">
    <citation type="submission" date="2021-01" db="EMBL/GenBank/DDBJ databases">
        <title>Chryseolinea sp. Jin1 Genome sequencing and assembly.</title>
        <authorList>
            <person name="Kim I."/>
        </authorList>
    </citation>
    <scope>NUCLEOTIDE SEQUENCE [LARGE SCALE GENOMIC DNA]</scope>
    <source>
        <strain evidence="1 2">Jin1</strain>
    </source>
</reference>
<organism evidence="1 2">
    <name type="scientific">Chryseolinea lacunae</name>
    <dbReference type="NCBI Taxonomy" id="2801331"/>
    <lineage>
        <taxon>Bacteria</taxon>
        <taxon>Pseudomonadati</taxon>
        <taxon>Bacteroidota</taxon>
        <taxon>Cytophagia</taxon>
        <taxon>Cytophagales</taxon>
        <taxon>Fulvivirgaceae</taxon>
        <taxon>Chryseolinea</taxon>
    </lineage>
</organism>
<dbReference type="Proteomes" id="UP000613030">
    <property type="component" value="Unassembled WGS sequence"/>
</dbReference>
<comment type="caution">
    <text evidence="1">The sequence shown here is derived from an EMBL/GenBank/DDBJ whole genome shotgun (WGS) entry which is preliminary data.</text>
</comment>
<accession>A0ABS1KTB7</accession>
<proteinExistence type="predicted"/>
<name>A0ABS1KTB7_9BACT</name>
<evidence type="ECO:0000313" key="2">
    <source>
        <dbReference type="Proteomes" id="UP000613030"/>
    </source>
</evidence>
<dbReference type="EMBL" id="JAERRB010000005">
    <property type="protein sequence ID" value="MBL0742659.1"/>
    <property type="molecule type" value="Genomic_DNA"/>
</dbReference>
<keyword evidence="2" id="KW-1185">Reference proteome</keyword>
<sequence length="134" mass="15051">MAGYSGTPLIKKLGVKANTTLYAFRAPDNYDQLLGPLPEGAMLKAKLTGSLDFIHLFVKEQAVFEKEFLRAQKVLKKDGMLWISWPKKASKVATDLDENIIRDFGLANGLVDVKVCAVDEVWSGLKFMFRLKDR</sequence>
<gene>
    <name evidence="1" type="ORF">JI741_15645</name>
</gene>
<dbReference type="RefSeq" id="WP_202011140.1">
    <property type="nucleotide sequence ID" value="NZ_JAERRB010000005.1"/>
</dbReference>
<protein>
    <submittedName>
        <fullName evidence="1">DUF3052 domain-containing protein</fullName>
    </submittedName>
</protein>
<evidence type="ECO:0000313" key="1">
    <source>
        <dbReference type="EMBL" id="MBL0742659.1"/>
    </source>
</evidence>